<reference evidence="1" key="2">
    <citation type="submission" date="2016-06" db="EMBL/GenBank/DDBJ databases">
        <title>The genome of a short-lived fish provides insights into sex chromosome evolution and the genetic control of aging.</title>
        <authorList>
            <person name="Reichwald K."/>
            <person name="Felder M."/>
            <person name="Petzold A."/>
            <person name="Koch P."/>
            <person name="Groth M."/>
            <person name="Platzer M."/>
        </authorList>
    </citation>
    <scope>NUCLEOTIDE SEQUENCE</scope>
    <source>
        <tissue evidence="1">Brain</tissue>
    </source>
</reference>
<protein>
    <submittedName>
        <fullName evidence="1">Uncharacterized protein</fullName>
    </submittedName>
</protein>
<proteinExistence type="predicted"/>
<reference evidence="1" key="1">
    <citation type="submission" date="2016-05" db="EMBL/GenBank/DDBJ databases">
        <authorList>
            <person name="Lavstsen T."/>
            <person name="Jespersen J.S."/>
        </authorList>
    </citation>
    <scope>NUCLEOTIDE SEQUENCE</scope>
    <source>
        <tissue evidence="1">Brain</tissue>
    </source>
</reference>
<evidence type="ECO:0000313" key="1">
    <source>
        <dbReference type="EMBL" id="SBS60035.1"/>
    </source>
</evidence>
<dbReference type="EMBL" id="HAEJ01019578">
    <property type="protein sequence ID" value="SBS60035.1"/>
    <property type="molecule type" value="Transcribed_RNA"/>
</dbReference>
<name>A0A1A8VHZ9_NOTFU</name>
<gene>
    <name evidence="1" type="primary">Nfu_g_1_006080</name>
</gene>
<dbReference type="AlphaFoldDB" id="A0A1A8VHZ9"/>
<organism evidence="1">
    <name type="scientific">Nothobranchius furzeri</name>
    <name type="common">Turquoise killifish</name>
    <dbReference type="NCBI Taxonomy" id="105023"/>
    <lineage>
        <taxon>Eukaryota</taxon>
        <taxon>Metazoa</taxon>
        <taxon>Chordata</taxon>
        <taxon>Craniata</taxon>
        <taxon>Vertebrata</taxon>
        <taxon>Euteleostomi</taxon>
        <taxon>Actinopterygii</taxon>
        <taxon>Neopterygii</taxon>
        <taxon>Teleostei</taxon>
        <taxon>Neoteleostei</taxon>
        <taxon>Acanthomorphata</taxon>
        <taxon>Ovalentaria</taxon>
        <taxon>Atherinomorphae</taxon>
        <taxon>Cyprinodontiformes</taxon>
        <taxon>Nothobranchiidae</taxon>
        <taxon>Nothobranchius</taxon>
    </lineage>
</organism>
<feature type="non-terminal residue" evidence="1">
    <location>
        <position position="66"/>
    </location>
</feature>
<feature type="non-terminal residue" evidence="1">
    <location>
        <position position="1"/>
    </location>
</feature>
<accession>A0A1A8VHZ9</accession>
<sequence>GVEICVQAGDRFRERNALVSVLQWFPIWGPHKVVGAKIEVTKIVHKVQITYPLVQSILCKRPNASL</sequence>